<evidence type="ECO:0000256" key="1">
    <source>
        <dbReference type="SAM" id="MobiDB-lite"/>
    </source>
</evidence>
<evidence type="ECO:0000313" key="3">
    <source>
        <dbReference type="Proteomes" id="UP000198862"/>
    </source>
</evidence>
<proteinExistence type="predicted"/>
<accession>A0A1I1RRQ8</accession>
<evidence type="ECO:0000313" key="2">
    <source>
        <dbReference type="EMBL" id="SFD34908.1"/>
    </source>
</evidence>
<name>A0A1I1RRQ8_9GAMM</name>
<dbReference type="Proteomes" id="UP000198862">
    <property type="component" value="Unassembled WGS sequence"/>
</dbReference>
<feature type="compositionally biased region" description="Polar residues" evidence="1">
    <location>
        <begin position="14"/>
        <end position="24"/>
    </location>
</feature>
<dbReference type="STRING" id="1123010.SAMN02745724_04275"/>
<dbReference type="RefSeq" id="WP_091989509.1">
    <property type="nucleotide sequence ID" value="NZ_FOLO01000050.1"/>
</dbReference>
<protein>
    <submittedName>
        <fullName evidence="2">Uncharacterized protein</fullName>
    </submittedName>
</protein>
<gene>
    <name evidence="2" type="ORF">SAMN02745724_04275</name>
</gene>
<reference evidence="2 3" key="1">
    <citation type="submission" date="2016-10" db="EMBL/GenBank/DDBJ databases">
        <authorList>
            <person name="de Groot N.N."/>
        </authorList>
    </citation>
    <scope>NUCLEOTIDE SEQUENCE [LARGE SCALE GENOMIC DNA]</scope>
    <source>
        <strain evidence="2 3">DSM 6059</strain>
    </source>
</reference>
<sequence length="100" mass="11024">MEQNPLTHGPSGAKTKSTTQSTTPNIQLLTGRIPNAFNPNDYQSEVDQSIYGQKFVQTALFQQIPEVFENLMSHSIINLRSELTQQIAECVTTSVNADLG</sequence>
<organism evidence="2 3">
    <name type="scientific">Pseudoalteromonas denitrificans DSM 6059</name>
    <dbReference type="NCBI Taxonomy" id="1123010"/>
    <lineage>
        <taxon>Bacteria</taxon>
        <taxon>Pseudomonadati</taxon>
        <taxon>Pseudomonadota</taxon>
        <taxon>Gammaproteobacteria</taxon>
        <taxon>Alteromonadales</taxon>
        <taxon>Pseudoalteromonadaceae</taxon>
        <taxon>Pseudoalteromonas</taxon>
    </lineage>
</organism>
<keyword evidence="3" id="KW-1185">Reference proteome</keyword>
<dbReference type="EMBL" id="FOLO01000050">
    <property type="protein sequence ID" value="SFD34908.1"/>
    <property type="molecule type" value="Genomic_DNA"/>
</dbReference>
<dbReference type="AlphaFoldDB" id="A0A1I1RRQ8"/>
<feature type="region of interest" description="Disordered" evidence="1">
    <location>
        <begin position="1"/>
        <end position="24"/>
    </location>
</feature>